<dbReference type="GO" id="GO:0003735">
    <property type="term" value="F:structural constituent of ribosome"/>
    <property type="evidence" value="ECO:0007669"/>
    <property type="project" value="InterPro"/>
</dbReference>
<evidence type="ECO:0000313" key="11">
    <source>
        <dbReference type="EMBL" id="AGR42944.1"/>
    </source>
</evidence>
<evidence type="ECO:0000313" key="19">
    <source>
        <dbReference type="Proteomes" id="UP000009170"/>
    </source>
</evidence>
<dbReference type="EMBL" id="KC967305">
    <property type="protein sequence ID" value="AGR43159.1"/>
    <property type="molecule type" value="Genomic_DNA"/>
</dbReference>
<reference evidence="18 19" key="2">
    <citation type="journal article" date="2007" name="Mol. Biol. Evol.">
        <title>The complete chloroplast and mitochondrial DNA sequence of Ostreococcus tauri: organelle genomes of the smallest eukaryote are examples of compaction.</title>
        <authorList>
            <person name="Robbens S."/>
            <person name="Derelle E."/>
            <person name="Ferraz C."/>
            <person name="Wuyts J."/>
            <person name="Moreau H."/>
            <person name="Van de Peer Y."/>
        </authorList>
    </citation>
    <scope>NUCLEOTIDE SEQUENCE [LARGE SCALE GENOMIC DNA]</scope>
    <source>
        <strain evidence="18 19">OTTH0595</strain>
    </source>
</reference>
<reference evidence="18" key="1">
    <citation type="journal article" date="2006" name="Mol. Biol. Evol.">
        <title>The Chloroplast and Mitochondrial DNA sequence of Ostreococcus tauri: organelle genomes of the smallest eukaryote are examples of compaction.</title>
        <authorList>
            <person name="Robbens S."/>
            <person name="Derelle E."/>
            <person name="Ferraz C."/>
            <person name="Wuyts J."/>
            <person name="Moreau H."/>
            <person name="Van de Peer Y."/>
        </authorList>
    </citation>
    <scope>NUCLEOTIDE SEQUENCE</scope>
    <source>
        <strain evidence="18">OTTH0595</strain>
    </source>
</reference>
<comment type="similarity">
    <text evidence="1 4">Belongs to the universal ribosomal protein uS8 family.</text>
</comment>
<evidence type="ECO:0000313" key="12">
    <source>
        <dbReference type="EMBL" id="AGR42987.1"/>
    </source>
</evidence>
<evidence type="ECO:0000313" key="17">
    <source>
        <dbReference type="EMBL" id="AGR43202.1"/>
    </source>
</evidence>
<evidence type="ECO:0000256" key="4">
    <source>
        <dbReference type="RuleBase" id="RU003660"/>
    </source>
</evidence>
<dbReference type="EMBL" id="KC967306">
    <property type="protein sequence ID" value="AGR43202.1"/>
    <property type="molecule type" value="Genomic_DNA"/>
</dbReference>
<dbReference type="GO" id="GO:0005840">
    <property type="term" value="C:ribosome"/>
    <property type="evidence" value="ECO:0007669"/>
    <property type="project" value="UniProtKB-KW"/>
</dbReference>
<dbReference type="EMBL" id="KC967295">
    <property type="protein sequence ID" value="AGR42729.1"/>
    <property type="molecule type" value="Genomic_DNA"/>
</dbReference>
<dbReference type="Proteomes" id="UP000009170">
    <property type="component" value="Mitochondrion"/>
</dbReference>
<keyword evidence="19" id="KW-1185">Reference proteome</keyword>
<dbReference type="EMBL" id="CR954200">
    <property type="protein sequence ID" value="CAL36393.1"/>
    <property type="molecule type" value="Genomic_DNA"/>
</dbReference>
<dbReference type="EMBL" id="KC967297">
    <property type="protein sequence ID" value="AGR42815.1"/>
    <property type="molecule type" value="Genomic_DNA"/>
</dbReference>
<dbReference type="PANTHER" id="PTHR11758">
    <property type="entry name" value="40S RIBOSOMAL PROTEIN S15A"/>
    <property type="match status" value="1"/>
</dbReference>
<geneLocation type="mitochondrion" evidence="18"/>
<dbReference type="InterPro" id="IPR035987">
    <property type="entry name" value="Ribosomal_uS8_sf"/>
</dbReference>
<protein>
    <submittedName>
        <fullName evidence="18">Mitochondrion, complete genome</fullName>
    </submittedName>
    <submittedName>
        <fullName evidence="5">Ribosomal protein S8</fullName>
    </submittedName>
</protein>
<dbReference type="EMBL" id="KC967304">
    <property type="protein sequence ID" value="AGR43116.1"/>
    <property type="molecule type" value="Genomic_DNA"/>
</dbReference>
<dbReference type="Pfam" id="PF00410">
    <property type="entry name" value="Ribosomal_S8"/>
    <property type="match status" value="1"/>
</dbReference>
<evidence type="ECO:0000313" key="18">
    <source>
        <dbReference type="EMBL" id="CAL36393.1"/>
    </source>
</evidence>
<keyword evidence="3 4" id="KW-0687">Ribonucleoprotein</keyword>
<evidence type="ECO:0000256" key="3">
    <source>
        <dbReference type="ARBA" id="ARBA00023274"/>
    </source>
</evidence>
<dbReference type="EMBL" id="KC967302">
    <property type="protein sequence ID" value="AGR43030.1"/>
    <property type="molecule type" value="Genomic_DNA"/>
</dbReference>
<dbReference type="EMBL" id="KC967303">
    <property type="protein sequence ID" value="AGR43073.1"/>
    <property type="molecule type" value="Genomic_DNA"/>
</dbReference>
<dbReference type="EMBL" id="KC967299">
    <property type="protein sequence ID" value="AGR42901.1"/>
    <property type="molecule type" value="Genomic_DNA"/>
</dbReference>
<proteinExistence type="inferred from homology"/>
<evidence type="ECO:0000313" key="5">
    <source>
        <dbReference type="EMBL" id="AGR42686.1"/>
    </source>
</evidence>
<dbReference type="AlphaFoldDB" id="Q0P3I4"/>
<dbReference type="EMBL" id="KC967294">
    <property type="protein sequence ID" value="AGR42686.1"/>
    <property type="molecule type" value="Genomic_DNA"/>
</dbReference>
<gene>
    <name evidence="18" type="ordered locus">OtMtg00070</name>
</gene>
<accession>Q0P3I4</accession>
<dbReference type="EMBL" id="KC967300">
    <property type="protein sequence ID" value="AGR42944.1"/>
    <property type="molecule type" value="Genomic_DNA"/>
</dbReference>
<reference evidence="5" key="3">
    <citation type="journal article" date="2013" name="Genome Biol. Evol.">
        <title>Organellar Inheritance in the Green Lineage: Insights from Ostreococcus tauri.</title>
        <authorList>
            <person name="Blanc-Mathieu R."/>
            <person name="Sanchez-Ferandin S."/>
            <person name="Eyre-Walker A."/>
            <person name="Piganeau G."/>
        </authorList>
    </citation>
    <scope>NUCLEOTIDE SEQUENCE</scope>
    <source>
        <strain evidence="6">RCC1108</strain>
        <strain evidence="7">RCC1110</strain>
        <strain evidence="8">RCC1112</strain>
        <strain evidence="9">RCC1114</strain>
        <strain evidence="10">RCC1115</strain>
        <strain evidence="11">RCC1116</strain>
        <strain evidence="12">RCC1117</strain>
        <strain evidence="13">RCC1118</strain>
        <strain evidence="14">RCC1123</strain>
        <strain evidence="15">RCC1558</strain>
        <strain evidence="16">RCC1559</strain>
        <strain evidence="17">RCC1561</strain>
        <strain evidence="5">RCC745-2009</strain>
    </source>
</reference>
<dbReference type="Gene3D" id="3.30.1490.10">
    <property type="match status" value="1"/>
</dbReference>
<evidence type="ECO:0000313" key="14">
    <source>
        <dbReference type="EMBL" id="AGR43073.1"/>
    </source>
</evidence>
<dbReference type="InterPro" id="IPR047863">
    <property type="entry name" value="Ribosomal_uS8_CS"/>
</dbReference>
<evidence type="ECO:0000256" key="1">
    <source>
        <dbReference type="ARBA" id="ARBA00006471"/>
    </source>
</evidence>
<dbReference type="EMBL" id="KC967298">
    <property type="protein sequence ID" value="AGR42858.1"/>
    <property type="molecule type" value="Genomic_DNA"/>
</dbReference>
<dbReference type="PROSITE" id="PS00053">
    <property type="entry name" value="RIBOSOMAL_S8"/>
    <property type="match status" value="1"/>
</dbReference>
<dbReference type="FunFam" id="3.30.1490.10:FF:000001">
    <property type="entry name" value="30S ribosomal protein S8"/>
    <property type="match status" value="1"/>
</dbReference>
<evidence type="ECO:0000313" key="16">
    <source>
        <dbReference type="EMBL" id="AGR43159.1"/>
    </source>
</evidence>
<evidence type="ECO:0000313" key="8">
    <source>
        <dbReference type="EMBL" id="AGR42815.1"/>
    </source>
</evidence>
<keyword evidence="18" id="KW-0496">Mitochondrion</keyword>
<evidence type="ECO:0000256" key="2">
    <source>
        <dbReference type="ARBA" id="ARBA00022980"/>
    </source>
</evidence>
<evidence type="ECO:0000313" key="13">
    <source>
        <dbReference type="EMBL" id="AGR43030.1"/>
    </source>
</evidence>
<evidence type="ECO:0000313" key="15">
    <source>
        <dbReference type="EMBL" id="AGR43116.1"/>
    </source>
</evidence>
<evidence type="ECO:0000313" key="10">
    <source>
        <dbReference type="EMBL" id="AGR42901.1"/>
    </source>
</evidence>
<dbReference type="EMBL" id="KC967301">
    <property type="protein sequence ID" value="AGR42987.1"/>
    <property type="molecule type" value="Genomic_DNA"/>
</dbReference>
<dbReference type="STRING" id="70448.Q0P3I4"/>
<evidence type="ECO:0000313" key="6">
    <source>
        <dbReference type="EMBL" id="AGR42729.1"/>
    </source>
</evidence>
<dbReference type="GO" id="GO:1990904">
    <property type="term" value="C:ribonucleoprotein complex"/>
    <property type="evidence" value="ECO:0007669"/>
    <property type="project" value="UniProtKB-KW"/>
</dbReference>
<keyword evidence="2 4" id="KW-0689">Ribosomal protein</keyword>
<evidence type="ECO:0000313" key="9">
    <source>
        <dbReference type="EMBL" id="AGR42858.1"/>
    </source>
</evidence>
<dbReference type="SUPFAM" id="SSF56047">
    <property type="entry name" value="Ribosomal protein S8"/>
    <property type="match status" value="1"/>
</dbReference>
<organism evidence="18 19">
    <name type="scientific">Ostreococcus tauri</name>
    <name type="common">Marine green alga</name>
    <dbReference type="NCBI Taxonomy" id="70448"/>
    <lineage>
        <taxon>Eukaryota</taxon>
        <taxon>Viridiplantae</taxon>
        <taxon>Chlorophyta</taxon>
        <taxon>Mamiellophyceae</taxon>
        <taxon>Mamiellales</taxon>
        <taxon>Bathycoccaceae</taxon>
        <taxon>Ostreococcus</taxon>
    </lineage>
</organism>
<dbReference type="InterPro" id="IPR000630">
    <property type="entry name" value="Ribosomal_uS8"/>
</dbReference>
<sequence length="124" mass="14115">MKLLTQMFTSLRNGQMSRKQIVHMPYSKFCWNVLTVLLFHGYIQGMQKRDTKIFVVLKYIKEQPAIKKLEQISSASQRVYTPYTQLKSPQQGLGLLLVSTSKGIMSSAQALELKVGGEVLCKIF</sequence>
<name>Q0P3I4_OSTTA</name>
<dbReference type="Gene3D" id="3.30.1370.30">
    <property type="match status" value="1"/>
</dbReference>
<evidence type="ECO:0000313" key="7">
    <source>
        <dbReference type="EMBL" id="AGR42772.1"/>
    </source>
</evidence>
<dbReference type="EMBL" id="KC967296">
    <property type="protein sequence ID" value="AGR42772.1"/>
    <property type="molecule type" value="Genomic_DNA"/>
</dbReference>
<dbReference type="KEGG" id="ota:OstapMp07"/>
<dbReference type="GO" id="GO:0005737">
    <property type="term" value="C:cytoplasm"/>
    <property type="evidence" value="ECO:0007669"/>
    <property type="project" value="UniProtKB-ARBA"/>
</dbReference>
<dbReference type="GO" id="GO:0006412">
    <property type="term" value="P:translation"/>
    <property type="evidence" value="ECO:0007669"/>
    <property type="project" value="InterPro"/>
</dbReference>